<dbReference type="Proteomes" id="UP001458880">
    <property type="component" value="Unassembled WGS sequence"/>
</dbReference>
<dbReference type="SMART" id="SM00343">
    <property type="entry name" value="ZnF_C2HC"/>
    <property type="match status" value="1"/>
</dbReference>
<dbReference type="InterPro" id="IPR021109">
    <property type="entry name" value="Peptidase_aspartic_dom_sf"/>
</dbReference>
<keyword evidence="3" id="KW-0548">Nucleotidyltransferase</keyword>
<dbReference type="FunFam" id="3.30.70.270:FF:000003">
    <property type="entry name" value="Transposon Ty3-G Gag-Pol polyprotein"/>
    <property type="match status" value="1"/>
</dbReference>
<evidence type="ECO:0000313" key="4">
    <source>
        <dbReference type="Proteomes" id="UP001458880"/>
    </source>
</evidence>
<dbReference type="InterPro" id="IPR000477">
    <property type="entry name" value="RT_dom"/>
</dbReference>
<dbReference type="GO" id="GO:0006508">
    <property type="term" value="P:proteolysis"/>
    <property type="evidence" value="ECO:0007669"/>
    <property type="project" value="InterPro"/>
</dbReference>
<proteinExistence type="predicted"/>
<accession>A0AAW1N2Z3</accession>
<comment type="caution">
    <text evidence="3">The sequence shown here is derived from an EMBL/GenBank/DDBJ whole genome shotgun (WGS) entry which is preliminary data.</text>
</comment>
<dbReference type="FunFam" id="3.10.10.10:FF:000003">
    <property type="entry name" value="Retrovirus-related Pol polyprotein from transposon 297-like Protein"/>
    <property type="match status" value="1"/>
</dbReference>
<keyword evidence="1" id="KW-0479">Metal-binding</keyword>
<dbReference type="CDD" id="cd00303">
    <property type="entry name" value="retropepsin_like"/>
    <property type="match status" value="1"/>
</dbReference>
<keyword evidence="1" id="KW-0862">Zinc</keyword>
<dbReference type="GO" id="GO:0003676">
    <property type="term" value="F:nucleic acid binding"/>
    <property type="evidence" value="ECO:0007669"/>
    <property type="project" value="InterPro"/>
</dbReference>
<gene>
    <name evidence="3" type="ORF">QE152_g1406</name>
</gene>
<evidence type="ECO:0000313" key="3">
    <source>
        <dbReference type="EMBL" id="KAK9754386.1"/>
    </source>
</evidence>
<dbReference type="Gene3D" id="2.40.70.10">
    <property type="entry name" value="Acid Proteases"/>
    <property type="match status" value="1"/>
</dbReference>
<dbReference type="AlphaFoldDB" id="A0AAW1N2Z3"/>
<keyword evidence="3" id="KW-0695">RNA-directed DNA polymerase</keyword>
<feature type="domain" description="CCHC-type" evidence="2">
    <location>
        <begin position="198"/>
        <end position="211"/>
    </location>
</feature>
<name>A0AAW1N2Z3_POPJA</name>
<dbReference type="PROSITE" id="PS00141">
    <property type="entry name" value="ASP_PROTEASE"/>
    <property type="match status" value="1"/>
</dbReference>
<evidence type="ECO:0000256" key="1">
    <source>
        <dbReference type="PROSITE-ProRule" id="PRU00047"/>
    </source>
</evidence>
<reference evidence="3 4" key="1">
    <citation type="journal article" date="2024" name="BMC Genomics">
        <title>De novo assembly and annotation of Popillia japonica's genome with initial clues to its potential as an invasive pest.</title>
        <authorList>
            <person name="Cucini C."/>
            <person name="Boschi S."/>
            <person name="Funari R."/>
            <person name="Cardaioli E."/>
            <person name="Iannotti N."/>
            <person name="Marturano G."/>
            <person name="Paoli F."/>
            <person name="Bruttini M."/>
            <person name="Carapelli A."/>
            <person name="Frati F."/>
            <person name="Nardi F."/>
        </authorList>
    </citation>
    <scope>NUCLEOTIDE SEQUENCE [LARGE SCALE GENOMIC DNA]</scope>
    <source>
        <strain evidence="3">DMR45628</strain>
    </source>
</reference>
<dbReference type="Pfam" id="PF00078">
    <property type="entry name" value="RVT_1"/>
    <property type="match status" value="1"/>
</dbReference>
<dbReference type="GO" id="GO:0003964">
    <property type="term" value="F:RNA-directed DNA polymerase activity"/>
    <property type="evidence" value="ECO:0007669"/>
    <property type="project" value="UniProtKB-KW"/>
</dbReference>
<dbReference type="Gene3D" id="3.30.70.270">
    <property type="match status" value="2"/>
</dbReference>
<dbReference type="InterPro" id="IPR043502">
    <property type="entry name" value="DNA/RNA_pol_sf"/>
</dbReference>
<organism evidence="3 4">
    <name type="scientific">Popillia japonica</name>
    <name type="common">Japanese beetle</name>
    <dbReference type="NCBI Taxonomy" id="7064"/>
    <lineage>
        <taxon>Eukaryota</taxon>
        <taxon>Metazoa</taxon>
        <taxon>Ecdysozoa</taxon>
        <taxon>Arthropoda</taxon>
        <taxon>Hexapoda</taxon>
        <taxon>Insecta</taxon>
        <taxon>Pterygota</taxon>
        <taxon>Neoptera</taxon>
        <taxon>Endopterygota</taxon>
        <taxon>Coleoptera</taxon>
        <taxon>Polyphaga</taxon>
        <taxon>Scarabaeiformia</taxon>
        <taxon>Scarabaeidae</taxon>
        <taxon>Rutelinae</taxon>
        <taxon>Popillia</taxon>
    </lineage>
</organism>
<keyword evidence="3" id="KW-0808">Transferase</keyword>
<protein>
    <submittedName>
        <fullName evidence="3">Reverse transcriptase (RNA-dependent DNA polymerase)</fullName>
    </submittedName>
</protein>
<evidence type="ECO:0000259" key="2">
    <source>
        <dbReference type="PROSITE" id="PS50158"/>
    </source>
</evidence>
<dbReference type="InterPro" id="IPR050951">
    <property type="entry name" value="Retrovirus_Pol_polyprotein"/>
</dbReference>
<dbReference type="GO" id="GO:0004190">
    <property type="term" value="F:aspartic-type endopeptidase activity"/>
    <property type="evidence" value="ECO:0007669"/>
    <property type="project" value="InterPro"/>
</dbReference>
<dbReference type="Gene3D" id="4.10.60.10">
    <property type="entry name" value="Zinc finger, CCHC-type"/>
    <property type="match status" value="1"/>
</dbReference>
<dbReference type="InterPro" id="IPR043128">
    <property type="entry name" value="Rev_trsase/Diguanyl_cyclase"/>
</dbReference>
<dbReference type="CDD" id="cd01647">
    <property type="entry name" value="RT_LTR"/>
    <property type="match status" value="1"/>
</dbReference>
<dbReference type="InterPro" id="IPR001878">
    <property type="entry name" value="Znf_CCHC"/>
</dbReference>
<dbReference type="Gene3D" id="3.10.10.10">
    <property type="entry name" value="HIV Type 1 Reverse Transcriptase, subunit A, domain 1"/>
    <property type="match status" value="2"/>
</dbReference>
<dbReference type="PROSITE" id="PS50158">
    <property type="entry name" value="ZF_CCHC"/>
    <property type="match status" value="1"/>
</dbReference>
<sequence>MEHTYHIQPFDLRDNNNTSGRWEKWIARFDNYLVATNIKCEERKKAMLLHFAGEDVFDLYVSLPDPPDNVNTSPETSSETSQATGSSQTLKVYELAKQKLNMYFKPKLNLQFEIFKFRQAKQESSENIDQFYARLLKLSKTCNFNKPEDEIKCQIILNTTNSGLRRGTFQVSNQKCKNCGNNWHSQGRQSCPAIDVTCFKCNRTGHFAKVCLSKAAETKRKGKQSYVKDNKPRVNNTDAVEQNSDEESFNIHMYSVESTKTPRIEVIIDKTPVTCIIDSGSSVNVVSADTFYKLNDKLRLSKDNTKIYAYNSKQQLPLLGFFESKVSYGKTKTTAKIFVVKGHSTPLSNQKCKNCGHSTPLLSYETAVKLGILHITFSTEMTETKIIKDKFPELFQGTGKLKGNEVHLFIDPTVVPVAQKHRRLPFSIRDKVKEELKRLEQNDIIELVTTPTPWLSPIVVVPKPNNTNAIRIKLDLKDGYHQLVLDKQSRGITSFSTHVGTYRYKRLNFGINAAAEIFQDTVRQVLVGIAGVINVSDDILVFGKSKEEHDVALESVLERLKQSGLTLNERKCAFMKTSIHFLGFIFSDKGIAPDPKKVEAINNLDPPKNPSEVRSLLGMFNYVGKFIRSTKEPIRGQKFTGNVQLCW</sequence>
<dbReference type="PANTHER" id="PTHR37984">
    <property type="entry name" value="PROTEIN CBG26694"/>
    <property type="match status" value="1"/>
</dbReference>
<keyword evidence="1" id="KW-0863">Zinc-finger</keyword>
<keyword evidence="4" id="KW-1185">Reference proteome</keyword>
<dbReference type="SUPFAM" id="SSF56672">
    <property type="entry name" value="DNA/RNA polymerases"/>
    <property type="match status" value="1"/>
</dbReference>
<dbReference type="PANTHER" id="PTHR37984:SF11">
    <property type="entry name" value="INTEGRASE CATALYTIC DOMAIN-CONTAINING PROTEIN"/>
    <property type="match status" value="1"/>
</dbReference>
<dbReference type="InterPro" id="IPR001969">
    <property type="entry name" value="Aspartic_peptidase_AS"/>
</dbReference>
<dbReference type="EMBL" id="JASPKY010000008">
    <property type="protein sequence ID" value="KAK9754386.1"/>
    <property type="molecule type" value="Genomic_DNA"/>
</dbReference>
<dbReference type="GO" id="GO:0008270">
    <property type="term" value="F:zinc ion binding"/>
    <property type="evidence" value="ECO:0007669"/>
    <property type="project" value="UniProtKB-KW"/>
</dbReference>